<evidence type="ECO:0000256" key="1">
    <source>
        <dbReference type="SAM" id="MobiDB-lite"/>
    </source>
</evidence>
<sequence length="145" mass="15611">MEKKAVRTAPSPFIRSSKSYTRNSGGRPTPFPTFSKRLRASSHEEAGAGQVPALDDMSFHVFEEQYEGAEFQACWALFLGCCKPCSLSPAPAAIREHVEVANDDRGSGAGVARALCIRPVACGKGRWVLLTTRTPSLLSPSRSLG</sequence>
<organism evidence="2 3">
    <name type="scientific">Gloeophyllum trabeum (strain ATCC 11539 / FP-39264 / Madison 617)</name>
    <name type="common">Brown rot fungus</name>
    <dbReference type="NCBI Taxonomy" id="670483"/>
    <lineage>
        <taxon>Eukaryota</taxon>
        <taxon>Fungi</taxon>
        <taxon>Dikarya</taxon>
        <taxon>Basidiomycota</taxon>
        <taxon>Agaricomycotina</taxon>
        <taxon>Agaricomycetes</taxon>
        <taxon>Gloeophyllales</taxon>
        <taxon>Gloeophyllaceae</taxon>
        <taxon>Gloeophyllum</taxon>
    </lineage>
</organism>
<evidence type="ECO:0000313" key="2">
    <source>
        <dbReference type="EMBL" id="EPQ55305.1"/>
    </source>
</evidence>
<gene>
    <name evidence="2" type="ORF">GLOTRDRAFT_129586</name>
</gene>
<feature type="compositionally biased region" description="Polar residues" evidence="1">
    <location>
        <begin position="14"/>
        <end position="26"/>
    </location>
</feature>
<feature type="region of interest" description="Disordered" evidence="1">
    <location>
        <begin position="1"/>
        <end position="49"/>
    </location>
</feature>
<dbReference type="AlphaFoldDB" id="S7RLM0"/>
<accession>S7RLM0</accession>
<evidence type="ECO:0000313" key="3">
    <source>
        <dbReference type="Proteomes" id="UP000030669"/>
    </source>
</evidence>
<dbReference type="HOGENOM" id="CLU_1787056_0_0_1"/>
<reference evidence="2 3" key="1">
    <citation type="journal article" date="2012" name="Science">
        <title>The Paleozoic origin of enzymatic lignin decomposition reconstructed from 31 fungal genomes.</title>
        <authorList>
            <person name="Floudas D."/>
            <person name="Binder M."/>
            <person name="Riley R."/>
            <person name="Barry K."/>
            <person name="Blanchette R.A."/>
            <person name="Henrissat B."/>
            <person name="Martinez A.T."/>
            <person name="Otillar R."/>
            <person name="Spatafora J.W."/>
            <person name="Yadav J.S."/>
            <person name="Aerts A."/>
            <person name="Benoit I."/>
            <person name="Boyd A."/>
            <person name="Carlson A."/>
            <person name="Copeland A."/>
            <person name="Coutinho P.M."/>
            <person name="de Vries R.P."/>
            <person name="Ferreira P."/>
            <person name="Findley K."/>
            <person name="Foster B."/>
            <person name="Gaskell J."/>
            <person name="Glotzer D."/>
            <person name="Gorecki P."/>
            <person name="Heitman J."/>
            <person name="Hesse C."/>
            <person name="Hori C."/>
            <person name="Igarashi K."/>
            <person name="Jurgens J.A."/>
            <person name="Kallen N."/>
            <person name="Kersten P."/>
            <person name="Kohler A."/>
            <person name="Kuees U."/>
            <person name="Kumar T.K.A."/>
            <person name="Kuo A."/>
            <person name="LaButti K."/>
            <person name="Larrondo L.F."/>
            <person name="Lindquist E."/>
            <person name="Ling A."/>
            <person name="Lombard V."/>
            <person name="Lucas S."/>
            <person name="Lundell T."/>
            <person name="Martin R."/>
            <person name="McLaughlin D.J."/>
            <person name="Morgenstern I."/>
            <person name="Morin E."/>
            <person name="Murat C."/>
            <person name="Nagy L.G."/>
            <person name="Nolan M."/>
            <person name="Ohm R.A."/>
            <person name="Patyshakuliyeva A."/>
            <person name="Rokas A."/>
            <person name="Ruiz-Duenas F.J."/>
            <person name="Sabat G."/>
            <person name="Salamov A."/>
            <person name="Samejima M."/>
            <person name="Schmutz J."/>
            <person name="Slot J.C."/>
            <person name="St John F."/>
            <person name="Stenlid J."/>
            <person name="Sun H."/>
            <person name="Sun S."/>
            <person name="Syed K."/>
            <person name="Tsang A."/>
            <person name="Wiebenga A."/>
            <person name="Young D."/>
            <person name="Pisabarro A."/>
            <person name="Eastwood D.C."/>
            <person name="Martin F."/>
            <person name="Cullen D."/>
            <person name="Grigoriev I.V."/>
            <person name="Hibbett D.S."/>
        </authorList>
    </citation>
    <scope>NUCLEOTIDE SEQUENCE [LARGE SCALE GENOMIC DNA]</scope>
    <source>
        <strain evidence="2 3">ATCC 11539</strain>
    </source>
</reference>
<dbReference type="GeneID" id="19301968"/>
<name>S7RLM0_GLOTA</name>
<protein>
    <submittedName>
        <fullName evidence="2">Uncharacterized protein</fullName>
    </submittedName>
</protein>
<dbReference type="EMBL" id="KB469302">
    <property type="protein sequence ID" value="EPQ55305.1"/>
    <property type="molecule type" value="Genomic_DNA"/>
</dbReference>
<dbReference type="Proteomes" id="UP000030669">
    <property type="component" value="Unassembled WGS sequence"/>
</dbReference>
<keyword evidence="3" id="KW-1185">Reference proteome</keyword>
<dbReference type="RefSeq" id="XP_007866449.1">
    <property type="nucleotide sequence ID" value="XM_007868258.1"/>
</dbReference>
<dbReference type="KEGG" id="gtr:GLOTRDRAFT_129586"/>
<proteinExistence type="predicted"/>